<comment type="similarity">
    <text evidence="2">Belongs to the nucleoporin Nup133 family.</text>
</comment>
<dbReference type="VEuPathDB" id="FungiDB:AB675_5723"/>
<evidence type="ECO:0000256" key="4">
    <source>
        <dbReference type="ARBA" id="ARBA00022816"/>
    </source>
</evidence>
<dbReference type="InterPro" id="IPR007187">
    <property type="entry name" value="Nucleoporin_Nup133/Nup155_C"/>
</dbReference>
<dbReference type="PANTHER" id="PTHR13405">
    <property type="entry name" value="NUCLEAR PORE COMPLEX PROTEIN NUP133"/>
    <property type="match status" value="1"/>
</dbReference>
<sequence length="1387" mass="154392">MFTPKTPSHSHSLRPKRTRQATGNEDTLPTAKRKRRSALRRDTFEPLAEVSVNEVAARQEPEVNGHVDTTASKPVAAKPKELTFRGPKAERRPDRVQSAAVLATNDFYTVSELPSLPQQVRDFDRGGVSYTCTFSVEHGYALAITHNEVVIWPYNTSAPVPSPRDLIIVPLAFLQTSTADPLPLAAFTRNSVDNEPGLLVVSAKWGKIIYWDTLTNASTIVAGSESNGVQGSIPNMNGETVRDLINAEPAGFVVSLSRGRVSHISVRDQKGRPSIGIQNLNKAPTTGLMGTIGGSVRKLVGWSYRRGTPIVKAGNARKGQRDVLIMTENAEVELWETNITVGNNSKLQRSLLDDLRRALEPYVQVEKSIQHCNISILDVDLAQHGQEVSFNQESSWTSLVTLVALSDGDGQRLFIVELLASDAEVQVTAIHPIRCYAPKRSSNTGYRPRLSTVKSTAFAIFENAVVLYSLSKITESPSSQLMAEGHALPGPFQDVIQLDEDKAYQFLGHAVDGRGDDASCVLAVSMKGLIRIHSHKNDATVDAEDYSNKIGAKSRVEQAIFYGTNKENPLDLNTASATQFSQDEIEEAATQVSAEIITANSKYLPKNSTSITKHLQDRAKYLNSLIHYLVRYYPDKCSENLRDRLLWNAEKVATAQAIWKVQEAIQQHYPHEHREQSQMQFALQALHETKQKFADEEKGQNDVVRHFLLNDISNIDSFLVQVVDCLRELPEFDVTDPRDVGELTVEAVDLWTAAYSAVFKFREDNASWYGFGDRPMDRGVFVDGYSHDVGRPWTSDSMAYKYARKLLDYVCSFLEEWSDYSTDNAKSKKKKMPVSSRGEEHTAPPKSVSSDLIAKLPKEVDLLIRVTSEEVIWAANEKARKEGSHEAEAVLAIKAEKQPRIAAAVEQMAHFNMESAIEVAEHLKDSYLLVDLLTEHLRHLRAEALSRPELAAKNEKKIVDLQEHAETYYDTLGSGWALANFSRKTESGELGTLLGEAQEDKGKKQSYLNNFLNRAKKAGQPVGKISWINDIQGEGNYQRGNDGRGRYLAQKTQFCLAKLVGLAAAEERAMSENAIEATGEYDDKIALIEIQERLATHVDLIIGRAIDIKAAEELAMNDFSARIVAKSPGLKRLLRTAISAIVADQPLSPEEMVDFLTLADPHSYEQDPENDPEVFGQEFALAFKVVDLAGLPPAHDIALRQVIWRRAMIRDDWTELNKTANKSDHDVQHQMQLSTLFQTLLKVFYDAGQQEPTSLGEIKADGTLTPLHTELAAKLLSPNQILEENAFPVLLQERFQGAEKEVDAVKKDLEKEQATLKKYIEKAQLELHWTGLKDNARQAVVEEFERRTMTVVDDNAEQEAEVASEQVAPVAAPEIDMDVEQESMLAA</sequence>
<keyword evidence="5" id="KW-0653">Protein transport</keyword>
<dbReference type="Proteomes" id="UP000038010">
    <property type="component" value="Unassembled WGS sequence"/>
</dbReference>
<evidence type="ECO:0000256" key="5">
    <source>
        <dbReference type="ARBA" id="ARBA00022927"/>
    </source>
</evidence>
<dbReference type="RefSeq" id="XP_017998776.1">
    <property type="nucleotide sequence ID" value="XM_018145959.1"/>
</dbReference>
<evidence type="ECO:0000256" key="8">
    <source>
        <dbReference type="SAM" id="Coils"/>
    </source>
</evidence>
<keyword evidence="4" id="KW-0509">mRNA transport</keyword>
<dbReference type="InterPro" id="IPR037624">
    <property type="entry name" value="Nup133-like"/>
</dbReference>
<evidence type="ECO:0000256" key="7">
    <source>
        <dbReference type="ARBA" id="ARBA00023242"/>
    </source>
</evidence>
<evidence type="ECO:0000313" key="13">
    <source>
        <dbReference type="Proteomes" id="UP000038010"/>
    </source>
</evidence>
<evidence type="ECO:0000313" key="12">
    <source>
        <dbReference type="EMBL" id="KPI38813.1"/>
    </source>
</evidence>
<proteinExistence type="inferred from homology"/>
<dbReference type="Gene3D" id="2.130.10.10">
    <property type="entry name" value="YVTN repeat-like/Quinoprotein amine dehydrogenase"/>
    <property type="match status" value="1"/>
</dbReference>
<dbReference type="PANTHER" id="PTHR13405:SF11">
    <property type="entry name" value="NUCLEAR PORE COMPLEX PROTEIN NUP133"/>
    <property type="match status" value="1"/>
</dbReference>
<evidence type="ECO:0000256" key="9">
    <source>
        <dbReference type="SAM" id="MobiDB-lite"/>
    </source>
</evidence>
<dbReference type="InterPro" id="IPR014908">
    <property type="entry name" value="Nucleoporin_Nup133/Nup155_N"/>
</dbReference>
<dbReference type="GO" id="GO:0016973">
    <property type="term" value="P:poly(A)+ mRNA export from nucleus"/>
    <property type="evidence" value="ECO:0007669"/>
    <property type="project" value="TreeGrafter"/>
</dbReference>
<evidence type="ECO:0000256" key="6">
    <source>
        <dbReference type="ARBA" id="ARBA00023010"/>
    </source>
</evidence>
<keyword evidence="6" id="KW-0811">Translocation</keyword>
<evidence type="ECO:0000259" key="11">
    <source>
        <dbReference type="Pfam" id="PF08801"/>
    </source>
</evidence>
<keyword evidence="8" id="KW-0175">Coiled coil</keyword>
<dbReference type="Pfam" id="PF03177">
    <property type="entry name" value="Nucleoporin_C"/>
    <property type="match status" value="1"/>
</dbReference>
<accession>A0A0N1H2P3</accession>
<dbReference type="STRING" id="1664694.A0A0N1H2P3"/>
<dbReference type="InterPro" id="IPR015943">
    <property type="entry name" value="WD40/YVTN_repeat-like_dom_sf"/>
</dbReference>
<evidence type="ECO:0000259" key="10">
    <source>
        <dbReference type="Pfam" id="PF03177"/>
    </source>
</evidence>
<dbReference type="SUPFAM" id="SSF117289">
    <property type="entry name" value="Nucleoporin domain"/>
    <property type="match status" value="1"/>
</dbReference>
<protein>
    <submittedName>
        <fullName evidence="12">Nucleoporin</fullName>
    </submittedName>
</protein>
<feature type="compositionally biased region" description="Polar residues" evidence="9">
    <location>
        <begin position="1"/>
        <end position="10"/>
    </location>
</feature>
<dbReference type="GeneID" id="28737839"/>
<organism evidence="12 13">
    <name type="scientific">Cyphellophora attinorum</name>
    <dbReference type="NCBI Taxonomy" id="1664694"/>
    <lineage>
        <taxon>Eukaryota</taxon>
        <taxon>Fungi</taxon>
        <taxon>Dikarya</taxon>
        <taxon>Ascomycota</taxon>
        <taxon>Pezizomycotina</taxon>
        <taxon>Eurotiomycetes</taxon>
        <taxon>Chaetothyriomycetidae</taxon>
        <taxon>Chaetothyriales</taxon>
        <taxon>Cyphellophoraceae</taxon>
        <taxon>Cyphellophora</taxon>
    </lineage>
</organism>
<keyword evidence="3" id="KW-0813">Transport</keyword>
<reference evidence="12 13" key="1">
    <citation type="submission" date="2015-06" db="EMBL/GenBank/DDBJ databases">
        <title>Draft genome of the ant-associated black yeast Phialophora attae CBS 131958.</title>
        <authorList>
            <person name="Moreno L.F."/>
            <person name="Stielow B.J."/>
            <person name="de Hoog S."/>
            <person name="Vicente V.A."/>
            <person name="Weiss V.A."/>
            <person name="de Vries M."/>
            <person name="Cruz L.M."/>
            <person name="Souza E.M."/>
        </authorList>
    </citation>
    <scope>NUCLEOTIDE SEQUENCE [LARGE SCALE GENOMIC DNA]</scope>
    <source>
        <strain evidence="12 13">CBS 131958</strain>
    </source>
</reference>
<dbReference type="GO" id="GO:0017056">
    <property type="term" value="F:structural constituent of nuclear pore"/>
    <property type="evidence" value="ECO:0007669"/>
    <property type="project" value="InterPro"/>
</dbReference>
<feature type="region of interest" description="Disordered" evidence="9">
    <location>
        <begin position="825"/>
        <end position="849"/>
    </location>
</feature>
<dbReference type="EMBL" id="LFJN01000017">
    <property type="protein sequence ID" value="KPI38813.1"/>
    <property type="molecule type" value="Genomic_DNA"/>
</dbReference>
<evidence type="ECO:0000256" key="2">
    <source>
        <dbReference type="ARBA" id="ARBA00005569"/>
    </source>
</evidence>
<evidence type="ECO:0000256" key="3">
    <source>
        <dbReference type="ARBA" id="ARBA00022448"/>
    </source>
</evidence>
<dbReference type="OrthoDB" id="103454at2759"/>
<dbReference type="GO" id="GO:0006606">
    <property type="term" value="P:protein import into nucleus"/>
    <property type="evidence" value="ECO:0007669"/>
    <property type="project" value="TreeGrafter"/>
</dbReference>
<feature type="coiled-coil region" evidence="8">
    <location>
        <begin position="1295"/>
        <end position="1326"/>
    </location>
</feature>
<evidence type="ECO:0000256" key="1">
    <source>
        <dbReference type="ARBA" id="ARBA00004259"/>
    </source>
</evidence>
<feature type="domain" description="Nucleoporin Nup133/Nup155-like N-terminal" evidence="11">
    <location>
        <begin position="104"/>
        <end position="512"/>
    </location>
</feature>
<keyword evidence="13" id="KW-1185">Reference proteome</keyword>
<dbReference type="GO" id="GO:0000972">
    <property type="term" value="P:transcription-dependent tethering of RNA polymerase II gene DNA at nuclear periphery"/>
    <property type="evidence" value="ECO:0007669"/>
    <property type="project" value="TreeGrafter"/>
</dbReference>
<feature type="domain" description="Nucleoporin Nup133/Nup155-like C-terminal" evidence="10">
    <location>
        <begin position="645"/>
        <end position="1326"/>
    </location>
</feature>
<comment type="subcellular location">
    <subcellularLocation>
        <location evidence="1">Nucleus envelope</location>
    </subcellularLocation>
</comment>
<feature type="region of interest" description="Disordered" evidence="9">
    <location>
        <begin position="1"/>
        <end position="45"/>
    </location>
</feature>
<dbReference type="Pfam" id="PF08801">
    <property type="entry name" value="Nucleoporin_N"/>
    <property type="match status" value="1"/>
</dbReference>
<comment type="caution">
    <text evidence="12">The sequence shown here is derived from an EMBL/GenBank/DDBJ whole genome shotgun (WGS) entry which is preliminary data.</text>
</comment>
<dbReference type="GO" id="GO:0031080">
    <property type="term" value="C:nuclear pore outer ring"/>
    <property type="evidence" value="ECO:0007669"/>
    <property type="project" value="TreeGrafter"/>
</dbReference>
<name>A0A0N1H2P3_9EURO</name>
<gene>
    <name evidence="12" type="ORF">AB675_5723</name>
</gene>
<keyword evidence="7" id="KW-0539">Nucleus</keyword>